<keyword evidence="2" id="KW-1185">Reference proteome</keyword>
<proteinExistence type="predicted"/>
<dbReference type="InterPro" id="IPR010721">
    <property type="entry name" value="UstE-like"/>
</dbReference>
<dbReference type="Pfam" id="PF06966">
    <property type="entry name" value="DUF1295"/>
    <property type="match status" value="1"/>
</dbReference>
<comment type="caution">
    <text evidence="1">The sequence shown here is derived from an EMBL/GenBank/DDBJ whole genome shotgun (WGS) entry which is preliminary data.</text>
</comment>
<protein>
    <recommendedName>
        <fullName evidence="3">Steroid 5-alpha reductase C-terminal domain-containing protein</fullName>
    </recommendedName>
</protein>
<evidence type="ECO:0000313" key="1">
    <source>
        <dbReference type="EMBL" id="KAJ9635729.1"/>
    </source>
</evidence>
<dbReference type="EMBL" id="JAPDRN010000032">
    <property type="protein sequence ID" value="KAJ9635729.1"/>
    <property type="molecule type" value="Genomic_DNA"/>
</dbReference>
<dbReference type="Gene3D" id="1.20.120.1630">
    <property type="match status" value="1"/>
</dbReference>
<sequence length="126" mass="13716">MSVGGAAKHIFWCAAVANEPMTPSAALVVGLFNLACDTLNTLAFDLCAENPTYYHFPSRSVYVGGAMYAVGVACETVCEVQRKRFNDDPRNRGKVYSGGLFGVVRHPPYAAFTLWQTGYALMPGIW</sequence>
<reference evidence="1" key="1">
    <citation type="submission" date="2022-10" db="EMBL/GenBank/DDBJ databases">
        <title>Culturing micro-colonial fungi from biological soil crusts in the Mojave desert and describing Neophaeococcomyces mojavensis, and introducing the new genera and species Taxawa tesnikishii.</title>
        <authorList>
            <person name="Kurbessoian T."/>
            <person name="Stajich J.E."/>
        </authorList>
    </citation>
    <scope>NUCLEOTIDE SEQUENCE</scope>
    <source>
        <strain evidence="1">TK_35</strain>
    </source>
</reference>
<dbReference type="AlphaFoldDB" id="A0AA38Y6K0"/>
<dbReference type="Proteomes" id="UP001172681">
    <property type="component" value="Unassembled WGS sequence"/>
</dbReference>
<name>A0AA38Y6K0_9EURO</name>
<organism evidence="1 2">
    <name type="scientific">Knufia peltigerae</name>
    <dbReference type="NCBI Taxonomy" id="1002370"/>
    <lineage>
        <taxon>Eukaryota</taxon>
        <taxon>Fungi</taxon>
        <taxon>Dikarya</taxon>
        <taxon>Ascomycota</taxon>
        <taxon>Pezizomycotina</taxon>
        <taxon>Eurotiomycetes</taxon>
        <taxon>Chaetothyriomycetidae</taxon>
        <taxon>Chaetothyriales</taxon>
        <taxon>Trichomeriaceae</taxon>
        <taxon>Knufia</taxon>
    </lineage>
</organism>
<accession>A0AA38Y6K0</accession>
<evidence type="ECO:0000313" key="2">
    <source>
        <dbReference type="Proteomes" id="UP001172681"/>
    </source>
</evidence>
<evidence type="ECO:0008006" key="3">
    <source>
        <dbReference type="Google" id="ProtNLM"/>
    </source>
</evidence>
<gene>
    <name evidence="1" type="ORF">H2204_005689</name>
</gene>